<evidence type="ECO:0000313" key="1">
    <source>
        <dbReference type="EMBL" id="ADW69297.1"/>
    </source>
</evidence>
<name>E8X373_GRATM</name>
<dbReference type="KEGG" id="acm:AciX9_2259"/>
<dbReference type="PANTHER" id="PTHR38471:SF2">
    <property type="entry name" value="FOUR HELIX BUNDLE PROTEIN"/>
    <property type="match status" value="1"/>
</dbReference>
<reference evidence="2" key="1">
    <citation type="submission" date="2011-01" db="EMBL/GenBank/DDBJ databases">
        <title>Complete sequence of chromosome of Acidobacterium sp. MP5ACTX9.</title>
        <authorList>
            <consortium name="US DOE Joint Genome Institute"/>
            <person name="Lucas S."/>
            <person name="Copeland A."/>
            <person name="Lapidus A."/>
            <person name="Cheng J.-F."/>
            <person name="Goodwin L."/>
            <person name="Pitluck S."/>
            <person name="Teshima H."/>
            <person name="Detter J.C."/>
            <person name="Han C."/>
            <person name="Tapia R."/>
            <person name="Land M."/>
            <person name="Hauser L."/>
            <person name="Kyrpides N."/>
            <person name="Ivanova N."/>
            <person name="Ovchinnikova G."/>
            <person name="Pagani I."/>
            <person name="Rawat S.R."/>
            <person name="Mannisto M."/>
            <person name="Haggblom M.M."/>
            <person name="Woyke T."/>
        </authorList>
    </citation>
    <scope>NUCLEOTIDE SEQUENCE [LARGE SCALE GENOMIC DNA]</scope>
    <source>
        <strain evidence="2">MP5ACTX9</strain>
    </source>
</reference>
<dbReference type="STRING" id="1198114.AciX9_2259"/>
<gene>
    <name evidence="1" type="ordered locus">AciX9_2259</name>
</gene>
<dbReference type="NCBIfam" id="TIGR02436">
    <property type="entry name" value="four helix bundle protein"/>
    <property type="match status" value="1"/>
</dbReference>
<dbReference type="OrthoDB" id="160990at2"/>
<keyword evidence="2" id="KW-1185">Reference proteome</keyword>
<dbReference type="InterPro" id="IPR012657">
    <property type="entry name" value="23S_rRNA-intervening_sequence"/>
</dbReference>
<sequence length="119" mass="13419">MQDFRQLAVWKRAHLLVLHIYEASEAMPEAERFGLLLNLRRTAISVASKIAEGSGRGSDAKFAIELRRSRAAITELEYLLLLSRDLGHLPETQFQSLTEEIVEVRKMISGLISRLTTAP</sequence>
<proteinExistence type="predicted"/>
<dbReference type="AlphaFoldDB" id="E8X373"/>
<dbReference type="Proteomes" id="UP000000343">
    <property type="component" value="Chromosome"/>
</dbReference>
<protein>
    <submittedName>
        <fullName evidence="1">S23 ribosomal protein</fullName>
    </submittedName>
</protein>
<dbReference type="SUPFAM" id="SSF158446">
    <property type="entry name" value="IVS-encoded protein-like"/>
    <property type="match status" value="1"/>
</dbReference>
<dbReference type="RefSeq" id="WP_013580613.1">
    <property type="nucleotide sequence ID" value="NC_015064.1"/>
</dbReference>
<dbReference type="GO" id="GO:0005840">
    <property type="term" value="C:ribosome"/>
    <property type="evidence" value="ECO:0007669"/>
    <property type="project" value="UniProtKB-KW"/>
</dbReference>
<evidence type="ECO:0000313" key="2">
    <source>
        <dbReference type="Proteomes" id="UP000000343"/>
    </source>
</evidence>
<accession>E8X373</accession>
<dbReference type="PaxDb" id="1198114-AciX9_2259"/>
<dbReference type="Gene3D" id="1.20.1440.60">
    <property type="entry name" value="23S rRNA-intervening sequence"/>
    <property type="match status" value="1"/>
</dbReference>
<dbReference type="EMBL" id="CP002480">
    <property type="protein sequence ID" value="ADW69297.1"/>
    <property type="molecule type" value="Genomic_DNA"/>
</dbReference>
<dbReference type="InterPro" id="IPR036583">
    <property type="entry name" value="23S_rRNA_IVS_sf"/>
</dbReference>
<organism evidence="2">
    <name type="scientific">Granulicella tundricola (strain ATCC BAA-1859 / DSM 23138 / MP5ACTX9)</name>
    <dbReference type="NCBI Taxonomy" id="1198114"/>
    <lineage>
        <taxon>Bacteria</taxon>
        <taxon>Pseudomonadati</taxon>
        <taxon>Acidobacteriota</taxon>
        <taxon>Terriglobia</taxon>
        <taxon>Terriglobales</taxon>
        <taxon>Acidobacteriaceae</taxon>
        <taxon>Granulicella</taxon>
    </lineage>
</organism>
<dbReference type="HOGENOM" id="CLU_129874_0_2_0"/>
<dbReference type="CDD" id="cd16377">
    <property type="entry name" value="23S_rRNA_IVP_like"/>
    <property type="match status" value="1"/>
</dbReference>
<keyword evidence="1" id="KW-0689">Ribosomal protein</keyword>
<dbReference type="PANTHER" id="PTHR38471">
    <property type="entry name" value="FOUR HELIX BUNDLE PROTEIN"/>
    <property type="match status" value="1"/>
</dbReference>
<keyword evidence="1" id="KW-0687">Ribonucleoprotein</keyword>
<dbReference type="eggNOG" id="ENOG5032YWC">
    <property type="taxonomic scope" value="Bacteria"/>
</dbReference>
<dbReference type="Pfam" id="PF05635">
    <property type="entry name" value="23S_rRNA_IVP"/>
    <property type="match status" value="1"/>
</dbReference>